<name>A0AC60PR47_IXOPE</name>
<evidence type="ECO:0000313" key="2">
    <source>
        <dbReference type="Proteomes" id="UP000805193"/>
    </source>
</evidence>
<gene>
    <name evidence="1" type="ORF">HPB47_001242</name>
</gene>
<accession>A0AC60PR47</accession>
<sequence length="247" mass="26958">MASNQVKGVIYLHGSDNKETPETLMQDLLCRTNKIVAARVIGRSGRTVLITFEGKSISKYVRFLYESYPVSSYRPGPVACFNCHEIGHKSDVCPNKTSRCDKCGHDHSKDSDCELQPKCHNCGGSHVATSNDCPKRRIPPKRRTTHTATPPQENKTNKPALTKGDPGPSPVIPTTPSRGAWSTPFSFPDTAAPVVLGTPSNKEAETPSATVELALWQSKIEARMTSVETAIKEIKQMLGTLLSKLNV</sequence>
<dbReference type="EMBL" id="JABSTQ010010161">
    <property type="protein sequence ID" value="KAG0422956.1"/>
    <property type="molecule type" value="Genomic_DNA"/>
</dbReference>
<dbReference type="Proteomes" id="UP000805193">
    <property type="component" value="Unassembled WGS sequence"/>
</dbReference>
<protein>
    <submittedName>
        <fullName evidence="1">Uncharacterized protein</fullName>
    </submittedName>
</protein>
<reference evidence="1 2" key="1">
    <citation type="journal article" date="2020" name="Cell">
        <title>Large-Scale Comparative Analyses of Tick Genomes Elucidate Their Genetic Diversity and Vector Capacities.</title>
        <authorList>
            <consortium name="Tick Genome and Microbiome Consortium (TIGMIC)"/>
            <person name="Jia N."/>
            <person name="Wang J."/>
            <person name="Shi W."/>
            <person name="Du L."/>
            <person name="Sun Y."/>
            <person name="Zhan W."/>
            <person name="Jiang J.F."/>
            <person name="Wang Q."/>
            <person name="Zhang B."/>
            <person name="Ji P."/>
            <person name="Bell-Sakyi L."/>
            <person name="Cui X.M."/>
            <person name="Yuan T.T."/>
            <person name="Jiang B.G."/>
            <person name="Yang W.F."/>
            <person name="Lam T.T."/>
            <person name="Chang Q.C."/>
            <person name="Ding S.J."/>
            <person name="Wang X.J."/>
            <person name="Zhu J.G."/>
            <person name="Ruan X.D."/>
            <person name="Zhao L."/>
            <person name="Wei J.T."/>
            <person name="Ye R.Z."/>
            <person name="Que T.C."/>
            <person name="Du C.H."/>
            <person name="Zhou Y.H."/>
            <person name="Cheng J.X."/>
            <person name="Dai P.F."/>
            <person name="Guo W.B."/>
            <person name="Han X.H."/>
            <person name="Huang E.J."/>
            <person name="Li L.F."/>
            <person name="Wei W."/>
            <person name="Gao Y.C."/>
            <person name="Liu J.Z."/>
            <person name="Shao H.Z."/>
            <person name="Wang X."/>
            <person name="Wang C.C."/>
            <person name="Yang T.C."/>
            <person name="Huo Q.B."/>
            <person name="Li W."/>
            <person name="Chen H.Y."/>
            <person name="Chen S.E."/>
            <person name="Zhou L.G."/>
            <person name="Ni X.B."/>
            <person name="Tian J.H."/>
            <person name="Sheng Y."/>
            <person name="Liu T."/>
            <person name="Pan Y.S."/>
            <person name="Xia L.Y."/>
            <person name="Li J."/>
            <person name="Zhao F."/>
            <person name="Cao W.C."/>
        </authorList>
    </citation>
    <scope>NUCLEOTIDE SEQUENCE [LARGE SCALE GENOMIC DNA]</scope>
    <source>
        <strain evidence="1">Iper-2018</strain>
    </source>
</reference>
<comment type="caution">
    <text evidence="1">The sequence shown here is derived from an EMBL/GenBank/DDBJ whole genome shotgun (WGS) entry which is preliminary data.</text>
</comment>
<keyword evidence="2" id="KW-1185">Reference proteome</keyword>
<proteinExistence type="predicted"/>
<organism evidence="1 2">
    <name type="scientific">Ixodes persulcatus</name>
    <name type="common">Taiga tick</name>
    <dbReference type="NCBI Taxonomy" id="34615"/>
    <lineage>
        <taxon>Eukaryota</taxon>
        <taxon>Metazoa</taxon>
        <taxon>Ecdysozoa</taxon>
        <taxon>Arthropoda</taxon>
        <taxon>Chelicerata</taxon>
        <taxon>Arachnida</taxon>
        <taxon>Acari</taxon>
        <taxon>Parasitiformes</taxon>
        <taxon>Ixodida</taxon>
        <taxon>Ixodoidea</taxon>
        <taxon>Ixodidae</taxon>
        <taxon>Ixodinae</taxon>
        <taxon>Ixodes</taxon>
    </lineage>
</organism>
<evidence type="ECO:0000313" key="1">
    <source>
        <dbReference type="EMBL" id="KAG0422956.1"/>
    </source>
</evidence>